<evidence type="ECO:0000313" key="2">
    <source>
        <dbReference type="Proteomes" id="UP000246171"/>
    </source>
</evidence>
<dbReference type="Gene3D" id="2.30.110.10">
    <property type="entry name" value="Electron Transport, Fmn-binding Protein, Chain A"/>
    <property type="match status" value="1"/>
</dbReference>
<dbReference type="SUPFAM" id="SSF50475">
    <property type="entry name" value="FMN-binding split barrel"/>
    <property type="match status" value="1"/>
</dbReference>
<name>A0A317V285_ASPEC</name>
<dbReference type="InterPro" id="IPR007396">
    <property type="entry name" value="TR_PAI2-type"/>
</dbReference>
<dbReference type="Proteomes" id="UP000246171">
    <property type="component" value="Unassembled WGS sequence"/>
</dbReference>
<reference evidence="1" key="1">
    <citation type="submission" date="2016-12" db="EMBL/GenBank/DDBJ databases">
        <title>The genomes of Aspergillus section Nigri reveals drivers in fungal speciation.</title>
        <authorList>
            <consortium name="DOE Joint Genome Institute"/>
            <person name="Vesth T.C."/>
            <person name="Nybo J."/>
            <person name="Theobald S."/>
            <person name="Brandl J."/>
            <person name="Frisvad J.C."/>
            <person name="Nielsen K.F."/>
            <person name="Lyhne E.K."/>
            <person name="Kogle M.E."/>
            <person name="Kuo A."/>
            <person name="Riley R."/>
            <person name="Clum A."/>
            <person name="Nolan M."/>
            <person name="Lipzen A."/>
            <person name="Salamov A."/>
            <person name="Henrissat B."/>
            <person name="Wiebenga A."/>
            <person name="De vries R.P."/>
            <person name="Grigoriev I.V."/>
            <person name="Mortensen U.H."/>
            <person name="Andersen M.R."/>
            <person name="Baker S.E."/>
        </authorList>
    </citation>
    <scope>NUCLEOTIDE SEQUENCE</scope>
    <source>
        <strain evidence="1">CBS 122712</strain>
    </source>
</reference>
<dbReference type="Pfam" id="PF04299">
    <property type="entry name" value="FMN_bind_2"/>
    <property type="match status" value="1"/>
</dbReference>
<dbReference type="AlphaFoldDB" id="A0A317V285"/>
<organism evidence="1 2">
    <name type="scientific">Aspergillus eucalypticola (strain CBS 122712 / IBT 29274)</name>
    <dbReference type="NCBI Taxonomy" id="1448314"/>
    <lineage>
        <taxon>Eukaryota</taxon>
        <taxon>Fungi</taxon>
        <taxon>Dikarya</taxon>
        <taxon>Ascomycota</taxon>
        <taxon>Pezizomycotina</taxon>
        <taxon>Eurotiomycetes</taxon>
        <taxon>Eurotiomycetidae</taxon>
        <taxon>Eurotiales</taxon>
        <taxon>Aspergillaceae</taxon>
        <taxon>Aspergillus</taxon>
        <taxon>Aspergillus subgen. Circumdati</taxon>
    </lineage>
</organism>
<dbReference type="OrthoDB" id="2101473at2759"/>
<dbReference type="GeneID" id="37053786"/>
<dbReference type="VEuPathDB" id="FungiDB:BO83DRAFT_380715"/>
<dbReference type="PANTHER" id="PTHR35802:SF1">
    <property type="entry name" value="PROTEASE SYNTHASE AND SPORULATION PROTEIN PAI 2"/>
    <property type="match status" value="1"/>
</dbReference>
<dbReference type="InterPro" id="IPR012349">
    <property type="entry name" value="Split_barrel_FMN-bd"/>
</dbReference>
<proteinExistence type="predicted"/>
<evidence type="ECO:0000313" key="1">
    <source>
        <dbReference type="EMBL" id="PWY66882.1"/>
    </source>
</evidence>
<dbReference type="RefSeq" id="XP_025385190.1">
    <property type="nucleotide sequence ID" value="XM_025531824.1"/>
</dbReference>
<accession>A0A317V285</accession>
<dbReference type="PANTHER" id="PTHR35802">
    <property type="entry name" value="PROTEASE SYNTHASE AND SPORULATION PROTEIN PAI 2"/>
    <property type="match status" value="1"/>
</dbReference>
<protein>
    <submittedName>
        <fullName evidence="1">Transcriptional regulator</fullName>
    </submittedName>
</protein>
<dbReference type="EMBL" id="MSFU01000023">
    <property type="protein sequence ID" value="PWY66882.1"/>
    <property type="molecule type" value="Genomic_DNA"/>
</dbReference>
<comment type="caution">
    <text evidence="1">The sequence shown here is derived from an EMBL/GenBank/DDBJ whole genome shotgun (WGS) entry which is preliminary data.</text>
</comment>
<gene>
    <name evidence="1" type="ORF">BO83DRAFT_380715</name>
</gene>
<sequence>MYLRAIHAESHIPALHQLIRQNPLGILTTAIKSPLYPLLQSSHIPFILDIPQTEDSSDETIPNGTLRGHMAKQNPQAKALMEALAAQQQQQPGNNPNSLELEDEVLVLFTSEHHHYVTPKFYTETKPATGKVVPTWNYAAAQAYGKIRVYCDSKSEETGAFLQKAVEDLTRQSEGSIMGYTGTEGRPEPWKVSDAPVPYVELLKKNIIGIEIRIERLQGKFKMSQESGKGDREGVVSGFEALKTDVAKGVAQMVRERGEMKDAQK</sequence>
<keyword evidence="2" id="KW-1185">Reference proteome</keyword>